<dbReference type="AlphaFoldDB" id="A0A9P6DZQ0"/>
<organism evidence="3 4">
    <name type="scientific">Hydnum rufescens UP504</name>
    <dbReference type="NCBI Taxonomy" id="1448309"/>
    <lineage>
        <taxon>Eukaryota</taxon>
        <taxon>Fungi</taxon>
        <taxon>Dikarya</taxon>
        <taxon>Basidiomycota</taxon>
        <taxon>Agaricomycotina</taxon>
        <taxon>Agaricomycetes</taxon>
        <taxon>Cantharellales</taxon>
        <taxon>Hydnaceae</taxon>
        <taxon>Hydnum</taxon>
    </lineage>
</organism>
<accession>A0A9P6DZQ0</accession>
<keyword evidence="2" id="KW-1133">Transmembrane helix</keyword>
<dbReference type="Proteomes" id="UP000886523">
    <property type="component" value="Unassembled WGS sequence"/>
</dbReference>
<protein>
    <submittedName>
        <fullName evidence="3">Uncharacterized protein</fullName>
    </submittedName>
</protein>
<feature type="region of interest" description="Disordered" evidence="1">
    <location>
        <begin position="49"/>
        <end position="81"/>
    </location>
</feature>
<evidence type="ECO:0000313" key="3">
    <source>
        <dbReference type="EMBL" id="KAF9516205.1"/>
    </source>
</evidence>
<comment type="caution">
    <text evidence="3">The sequence shown here is derived from an EMBL/GenBank/DDBJ whole genome shotgun (WGS) entry which is preliminary data.</text>
</comment>
<sequence length="111" mass="12037">MDTSKSLPPSGLPQQFHPLPTSSCPFAPHVVASSHNNPERVTLYHHRNPQTLDHRDASPAYAPRNAVSPAGRARPRPHTMGSPRPPLGLLFCFLISMVLCFVDGSVVCEGC</sequence>
<reference evidence="3" key="1">
    <citation type="journal article" date="2020" name="Nat. Commun.">
        <title>Large-scale genome sequencing of mycorrhizal fungi provides insights into the early evolution of symbiotic traits.</title>
        <authorList>
            <person name="Miyauchi S."/>
            <person name="Kiss E."/>
            <person name="Kuo A."/>
            <person name="Drula E."/>
            <person name="Kohler A."/>
            <person name="Sanchez-Garcia M."/>
            <person name="Morin E."/>
            <person name="Andreopoulos B."/>
            <person name="Barry K.W."/>
            <person name="Bonito G."/>
            <person name="Buee M."/>
            <person name="Carver A."/>
            <person name="Chen C."/>
            <person name="Cichocki N."/>
            <person name="Clum A."/>
            <person name="Culley D."/>
            <person name="Crous P.W."/>
            <person name="Fauchery L."/>
            <person name="Girlanda M."/>
            <person name="Hayes R.D."/>
            <person name="Keri Z."/>
            <person name="LaButti K."/>
            <person name="Lipzen A."/>
            <person name="Lombard V."/>
            <person name="Magnuson J."/>
            <person name="Maillard F."/>
            <person name="Murat C."/>
            <person name="Nolan M."/>
            <person name="Ohm R.A."/>
            <person name="Pangilinan J."/>
            <person name="Pereira M.F."/>
            <person name="Perotto S."/>
            <person name="Peter M."/>
            <person name="Pfister S."/>
            <person name="Riley R."/>
            <person name="Sitrit Y."/>
            <person name="Stielow J.B."/>
            <person name="Szollosi G."/>
            <person name="Zifcakova L."/>
            <person name="Stursova M."/>
            <person name="Spatafora J.W."/>
            <person name="Tedersoo L."/>
            <person name="Vaario L.M."/>
            <person name="Yamada A."/>
            <person name="Yan M."/>
            <person name="Wang P."/>
            <person name="Xu J."/>
            <person name="Bruns T."/>
            <person name="Baldrian P."/>
            <person name="Vilgalys R."/>
            <person name="Dunand C."/>
            <person name="Henrissat B."/>
            <person name="Grigoriev I.V."/>
            <person name="Hibbett D."/>
            <person name="Nagy L.G."/>
            <person name="Martin F.M."/>
        </authorList>
    </citation>
    <scope>NUCLEOTIDE SEQUENCE</scope>
    <source>
        <strain evidence="3">UP504</strain>
    </source>
</reference>
<keyword evidence="2" id="KW-0812">Transmembrane</keyword>
<evidence type="ECO:0000256" key="1">
    <source>
        <dbReference type="SAM" id="MobiDB-lite"/>
    </source>
</evidence>
<evidence type="ECO:0000313" key="4">
    <source>
        <dbReference type="Proteomes" id="UP000886523"/>
    </source>
</evidence>
<dbReference type="OrthoDB" id="2564984at2759"/>
<proteinExistence type="predicted"/>
<feature type="non-terminal residue" evidence="3">
    <location>
        <position position="111"/>
    </location>
</feature>
<feature type="transmembrane region" description="Helical" evidence="2">
    <location>
        <begin position="87"/>
        <end position="108"/>
    </location>
</feature>
<feature type="region of interest" description="Disordered" evidence="1">
    <location>
        <begin position="1"/>
        <end position="21"/>
    </location>
</feature>
<name>A0A9P6DZQ0_9AGAM</name>
<keyword evidence="2" id="KW-0472">Membrane</keyword>
<gene>
    <name evidence="3" type="ORF">BS47DRAFT_1341164</name>
</gene>
<evidence type="ECO:0000256" key="2">
    <source>
        <dbReference type="SAM" id="Phobius"/>
    </source>
</evidence>
<dbReference type="EMBL" id="MU128942">
    <property type="protein sequence ID" value="KAF9516205.1"/>
    <property type="molecule type" value="Genomic_DNA"/>
</dbReference>
<keyword evidence="4" id="KW-1185">Reference proteome</keyword>